<keyword evidence="2" id="KW-1185">Reference proteome</keyword>
<proteinExistence type="predicted"/>
<protein>
    <submittedName>
        <fullName evidence="1">Uncharacterized protein</fullName>
    </submittedName>
</protein>
<evidence type="ECO:0000313" key="2">
    <source>
        <dbReference type="Proteomes" id="UP000250266"/>
    </source>
</evidence>
<name>A0A8E2E515_9PEZI</name>
<accession>A0A8E2E515</accession>
<dbReference type="EMBL" id="KV745138">
    <property type="protein sequence ID" value="OCK77304.1"/>
    <property type="molecule type" value="Genomic_DNA"/>
</dbReference>
<dbReference type="AlphaFoldDB" id="A0A8E2E515"/>
<sequence>MYIGTKTFSAIRSLFLLRLTYLMKSTQASLRLCRTLAMIKSLALFGCAAFLENTTQYESSTHQNLAAIQFADLVRSATSYEGTWTFTPVDDWEADYEAFLNAGTWILYLLLNFPNIDASHPYYTMISIGFRRATRLLFYPSDWNRQADFLDWIEDPESWM</sequence>
<evidence type="ECO:0000313" key="1">
    <source>
        <dbReference type="EMBL" id="OCK77304.1"/>
    </source>
</evidence>
<gene>
    <name evidence="1" type="ORF">K432DRAFT_395714</name>
</gene>
<dbReference type="Proteomes" id="UP000250266">
    <property type="component" value="Unassembled WGS sequence"/>
</dbReference>
<reference evidence="1 2" key="1">
    <citation type="journal article" date="2016" name="Nat. Commun.">
        <title>Ectomycorrhizal ecology is imprinted in the genome of the dominant symbiotic fungus Cenococcum geophilum.</title>
        <authorList>
            <consortium name="DOE Joint Genome Institute"/>
            <person name="Peter M."/>
            <person name="Kohler A."/>
            <person name="Ohm R.A."/>
            <person name="Kuo A."/>
            <person name="Krutzmann J."/>
            <person name="Morin E."/>
            <person name="Arend M."/>
            <person name="Barry K.W."/>
            <person name="Binder M."/>
            <person name="Choi C."/>
            <person name="Clum A."/>
            <person name="Copeland A."/>
            <person name="Grisel N."/>
            <person name="Haridas S."/>
            <person name="Kipfer T."/>
            <person name="LaButti K."/>
            <person name="Lindquist E."/>
            <person name="Lipzen A."/>
            <person name="Maire R."/>
            <person name="Meier B."/>
            <person name="Mihaltcheva S."/>
            <person name="Molinier V."/>
            <person name="Murat C."/>
            <person name="Poggeler S."/>
            <person name="Quandt C.A."/>
            <person name="Sperisen C."/>
            <person name="Tritt A."/>
            <person name="Tisserant E."/>
            <person name="Crous P.W."/>
            <person name="Henrissat B."/>
            <person name="Nehls U."/>
            <person name="Egli S."/>
            <person name="Spatafora J.W."/>
            <person name="Grigoriev I.V."/>
            <person name="Martin F.M."/>
        </authorList>
    </citation>
    <scope>NUCLEOTIDE SEQUENCE [LARGE SCALE GENOMIC DNA]</scope>
    <source>
        <strain evidence="1 2">CBS 459.81</strain>
    </source>
</reference>
<organism evidence="1 2">
    <name type="scientific">Lepidopterella palustris CBS 459.81</name>
    <dbReference type="NCBI Taxonomy" id="1314670"/>
    <lineage>
        <taxon>Eukaryota</taxon>
        <taxon>Fungi</taxon>
        <taxon>Dikarya</taxon>
        <taxon>Ascomycota</taxon>
        <taxon>Pezizomycotina</taxon>
        <taxon>Dothideomycetes</taxon>
        <taxon>Pleosporomycetidae</taxon>
        <taxon>Mytilinidiales</taxon>
        <taxon>Argynnaceae</taxon>
        <taxon>Lepidopterella</taxon>
    </lineage>
</organism>